<evidence type="ECO:0000256" key="7">
    <source>
        <dbReference type="ARBA" id="ARBA00023163"/>
    </source>
</evidence>
<dbReference type="GO" id="GO:0003677">
    <property type="term" value="F:DNA binding"/>
    <property type="evidence" value="ECO:0007669"/>
    <property type="project" value="UniProtKB-KW"/>
</dbReference>
<dbReference type="Pfam" id="PF03110">
    <property type="entry name" value="SBP"/>
    <property type="match status" value="1"/>
</dbReference>
<comment type="subcellular location">
    <subcellularLocation>
        <location evidence="1">Nucleus</location>
    </subcellularLocation>
</comment>
<keyword evidence="5" id="KW-0805">Transcription regulation</keyword>
<evidence type="ECO:0000256" key="2">
    <source>
        <dbReference type="ARBA" id="ARBA00022723"/>
    </source>
</evidence>
<evidence type="ECO:0000313" key="13">
    <source>
        <dbReference type="EMBL" id="GFP80914.1"/>
    </source>
</evidence>
<dbReference type="GO" id="GO:0008270">
    <property type="term" value="F:zinc ion binding"/>
    <property type="evidence" value="ECO:0007669"/>
    <property type="project" value="UniProtKB-KW"/>
</dbReference>
<dbReference type="PANTHER" id="PTHR31251">
    <property type="entry name" value="SQUAMOSA PROMOTER-BINDING-LIKE PROTEIN 4"/>
    <property type="match status" value="1"/>
</dbReference>
<feature type="compositionally biased region" description="Basic residues" evidence="11">
    <location>
        <begin position="198"/>
        <end position="208"/>
    </location>
</feature>
<evidence type="ECO:0000256" key="5">
    <source>
        <dbReference type="ARBA" id="ARBA00023015"/>
    </source>
</evidence>
<evidence type="ECO:0000256" key="6">
    <source>
        <dbReference type="ARBA" id="ARBA00023125"/>
    </source>
</evidence>
<reference evidence="13" key="1">
    <citation type="submission" date="2020-07" db="EMBL/GenBank/DDBJ databases">
        <title>Ethylene signaling mediates host invasion by parasitic plants.</title>
        <authorList>
            <person name="Yoshida S."/>
        </authorList>
    </citation>
    <scope>NUCLEOTIDE SEQUENCE</scope>
    <source>
        <strain evidence="13">Okayama</strain>
    </source>
</reference>
<dbReference type="SUPFAM" id="SSF103612">
    <property type="entry name" value="SBT domain"/>
    <property type="match status" value="1"/>
</dbReference>
<keyword evidence="7" id="KW-0804">Transcription</keyword>
<keyword evidence="2" id="KW-0479">Metal-binding</keyword>
<evidence type="ECO:0000256" key="9">
    <source>
        <dbReference type="ARBA" id="ARBA00056472"/>
    </source>
</evidence>
<feature type="region of interest" description="Disordered" evidence="11">
    <location>
        <begin position="198"/>
        <end position="226"/>
    </location>
</feature>
<dbReference type="InterPro" id="IPR036893">
    <property type="entry name" value="SBP_sf"/>
</dbReference>
<feature type="compositionally biased region" description="Basic and acidic residues" evidence="11">
    <location>
        <begin position="209"/>
        <end position="220"/>
    </location>
</feature>
<organism evidence="13 14">
    <name type="scientific">Phtheirospermum japonicum</name>
    <dbReference type="NCBI Taxonomy" id="374723"/>
    <lineage>
        <taxon>Eukaryota</taxon>
        <taxon>Viridiplantae</taxon>
        <taxon>Streptophyta</taxon>
        <taxon>Embryophyta</taxon>
        <taxon>Tracheophyta</taxon>
        <taxon>Spermatophyta</taxon>
        <taxon>Magnoliopsida</taxon>
        <taxon>eudicotyledons</taxon>
        <taxon>Gunneridae</taxon>
        <taxon>Pentapetalae</taxon>
        <taxon>asterids</taxon>
        <taxon>lamiids</taxon>
        <taxon>Lamiales</taxon>
        <taxon>Orobanchaceae</taxon>
        <taxon>Orobanchaceae incertae sedis</taxon>
        <taxon>Phtheirospermum</taxon>
    </lineage>
</organism>
<keyword evidence="14" id="KW-1185">Reference proteome</keyword>
<protein>
    <submittedName>
        <fullName evidence="13">Squamosa promoter-binding-like protein 7</fullName>
    </submittedName>
</protein>
<evidence type="ECO:0000256" key="1">
    <source>
        <dbReference type="ARBA" id="ARBA00004123"/>
    </source>
</evidence>
<dbReference type="GO" id="GO:0005634">
    <property type="term" value="C:nucleus"/>
    <property type="evidence" value="ECO:0007669"/>
    <property type="project" value="UniProtKB-SubCell"/>
</dbReference>
<dbReference type="PANTHER" id="PTHR31251:SF226">
    <property type="entry name" value="SQUAMOSA PROMOTER-BINDING-LIKE PROTEIN 6"/>
    <property type="match status" value="1"/>
</dbReference>
<dbReference type="InterPro" id="IPR044817">
    <property type="entry name" value="SBP-like"/>
</dbReference>
<evidence type="ECO:0000256" key="4">
    <source>
        <dbReference type="ARBA" id="ARBA00022833"/>
    </source>
</evidence>
<evidence type="ECO:0000256" key="10">
    <source>
        <dbReference type="PROSITE-ProRule" id="PRU00470"/>
    </source>
</evidence>
<keyword evidence="4" id="KW-0862">Zinc</keyword>
<evidence type="ECO:0000259" key="12">
    <source>
        <dbReference type="PROSITE" id="PS51141"/>
    </source>
</evidence>
<dbReference type="Gene3D" id="4.10.1100.10">
    <property type="entry name" value="Transcription factor, SBP-box domain"/>
    <property type="match status" value="1"/>
</dbReference>
<evidence type="ECO:0000256" key="8">
    <source>
        <dbReference type="ARBA" id="ARBA00023242"/>
    </source>
</evidence>
<dbReference type="Proteomes" id="UP000653305">
    <property type="component" value="Unassembled WGS sequence"/>
</dbReference>
<evidence type="ECO:0000256" key="3">
    <source>
        <dbReference type="ARBA" id="ARBA00022771"/>
    </source>
</evidence>
<proteinExistence type="predicted"/>
<gene>
    <name evidence="13" type="ORF">PHJA_000234700</name>
</gene>
<evidence type="ECO:0000313" key="14">
    <source>
        <dbReference type="Proteomes" id="UP000653305"/>
    </source>
</evidence>
<comment type="caution">
    <text evidence="13">The sequence shown here is derived from an EMBL/GenBank/DDBJ whole genome shotgun (WGS) entry which is preliminary data.</text>
</comment>
<dbReference type="FunFam" id="4.10.1100.10:FF:000001">
    <property type="entry name" value="Squamosa promoter-binding-like protein 14"/>
    <property type="match status" value="1"/>
</dbReference>
<evidence type="ECO:0000256" key="11">
    <source>
        <dbReference type="SAM" id="MobiDB-lite"/>
    </source>
</evidence>
<keyword evidence="8" id="KW-0539">Nucleus</keyword>
<dbReference type="PROSITE" id="PS51141">
    <property type="entry name" value="ZF_SBP"/>
    <property type="match status" value="1"/>
</dbReference>
<dbReference type="OrthoDB" id="514967at2759"/>
<keyword evidence="6" id="KW-0238">DNA-binding</keyword>
<keyword evidence="3 10" id="KW-0863">Zinc-finger</keyword>
<name>A0A830B8A5_9LAMI</name>
<accession>A0A830B8A5</accession>
<feature type="domain" description="SBP-type" evidence="12">
    <location>
        <begin position="132"/>
        <end position="209"/>
    </location>
</feature>
<sequence length="286" mass="31662">MECYWTLYKSTCTNGSSGASNGVQGHNGNLANHAWDQSSWDLIGTYNNNNNNNNNGGGGEGNYPLINALSYTAGALHAPKGPQVRNPDPHLTCLKLGKRHYFEDVVVTPPTAEIPVEAAKKGRAYCGGPPAAARCQVEGCESALANAKDYHRRHKVCEMHAKAPRVVVHGMEQRFCQQCSRFHAVAEFDESKRSCRRRLAGHNQRRRKSSQEHHPLDTRHSQGKSLLQSTSPILHSFCLTHTKEKRVVSLQITGEDTFIPCILFASIRGNSSQCYNLAWAVILEQN</sequence>
<comment type="function">
    <text evidence="9">Probable transcriptional factor. Binds to the promoter of the SQUAMOSA gene.</text>
</comment>
<dbReference type="InterPro" id="IPR004333">
    <property type="entry name" value="SBP_dom"/>
</dbReference>
<dbReference type="AlphaFoldDB" id="A0A830B8A5"/>
<dbReference type="EMBL" id="BMAC01000025">
    <property type="protein sequence ID" value="GFP80914.1"/>
    <property type="molecule type" value="Genomic_DNA"/>
</dbReference>